<sequence length="149" mass="16321">MDTIANGEAGGGAPVHLWVVGVLATLWNAFGCVDYLLTNLRDPRYVARFAPDMIDYIDAFPAWVIVTWGMAVGFALIGSLLLLARSLWAAYCFAFAVLALAATQLYQSSTVLPPSMNNPASWLLTSVIWLVAVALLLYAVRMRTRKVLR</sequence>
<keyword evidence="1" id="KW-0472">Membrane</keyword>
<reference evidence="2 3" key="1">
    <citation type="submission" date="2024-07" db="EMBL/GenBank/DDBJ databases">
        <title>Novosphingobium kalidii RD2P27.</title>
        <authorList>
            <person name="Sun J.-Q."/>
        </authorList>
    </citation>
    <scope>NUCLEOTIDE SEQUENCE [LARGE SCALE GENOMIC DNA]</scope>
    <source>
        <strain evidence="2 3">RD2P27</strain>
    </source>
</reference>
<comment type="caution">
    <text evidence="2">The sequence shown here is derived from an EMBL/GenBank/DDBJ whole genome shotgun (WGS) entry which is preliminary data.</text>
</comment>
<dbReference type="EMBL" id="JBEWLY010000001">
    <property type="protein sequence ID" value="MET1753951.1"/>
    <property type="molecule type" value="Genomic_DNA"/>
</dbReference>
<keyword evidence="1" id="KW-0812">Transmembrane</keyword>
<protein>
    <recommendedName>
        <fullName evidence="4">Sugar transporter</fullName>
    </recommendedName>
</protein>
<keyword evidence="1" id="KW-1133">Transmembrane helix</keyword>
<evidence type="ECO:0000256" key="1">
    <source>
        <dbReference type="SAM" id="Phobius"/>
    </source>
</evidence>
<feature type="transmembrane region" description="Helical" evidence="1">
    <location>
        <begin position="119"/>
        <end position="140"/>
    </location>
</feature>
<evidence type="ECO:0000313" key="3">
    <source>
        <dbReference type="Proteomes" id="UP001548713"/>
    </source>
</evidence>
<keyword evidence="3" id="KW-1185">Reference proteome</keyword>
<proteinExistence type="predicted"/>
<accession>A0ABV2CWH2</accession>
<dbReference type="Proteomes" id="UP001548713">
    <property type="component" value="Unassembled WGS sequence"/>
</dbReference>
<evidence type="ECO:0008006" key="4">
    <source>
        <dbReference type="Google" id="ProtNLM"/>
    </source>
</evidence>
<name>A0ABV2CWH2_9SPHN</name>
<evidence type="ECO:0000313" key="2">
    <source>
        <dbReference type="EMBL" id="MET1753951.1"/>
    </source>
</evidence>
<feature type="transmembrane region" description="Helical" evidence="1">
    <location>
        <begin position="88"/>
        <end position="107"/>
    </location>
</feature>
<dbReference type="RefSeq" id="WP_353982358.1">
    <property type="nucleotide sequence ID" value="NZ_JBEWLY010000001.1"/>
</dbReference>
<gene>
    <name evidence="2" type="ORF">ABVV53_00505</name>
</gene>
<organism evidence="2 3">
    <name type="scientific">Novosphingobium kalidii</name>
    <dbReference type="NCBI Taxonomy" id="3230299"/>
    <lineage>
        <taxon>Bacteria</taxon>
        <taxon>Pseudomonadati</taxon>
        <taxon>Pseudomonadota</taxon>
        <taxon>Alphaproteobacteria</taxon>
        <taxon>Sphingomonadales</taxon>
        <taxon>Sphingomonadaceae</taxon>
        <taxon>Novosphingobium</taxon>
    </lineage>
</organism>
<feature type="transmembrane region" description="Helical" evidence="1">
    <location>
        <begin position="60"/>
        <end position="83"/>
    </location>
</feature>